<name>R4WE77_RIPPE</name>
<dbReference type="EMBL" id="AK418179">
    <property type="protein sequence ID" value="BAN21394.1"/>
    <property type="molecule type" value="mRNA"/>
</dbReference>
<accession>R4WE77</accession>
<keyword evidence="1" id="KW-1133">Transmembrane helix</keyword>
<proteinExistence type="evidence at transcript level"/>
<dbReference type="AlphaFoldDB" id="R4WE77"/>
<dbReference type="Gene3D" id="3.40.50.11530">
    <property type="match status" value="1"/>
</dbReference>
<keyword evidence="1" id="KW-0812">Transmembrane</keyword>
<organism evidence="3">
    <name type="scientific">Riptortus pedestris</name>
    <name type="common">Bean bug</name>
    <dbReference type="NCBI Taxonomy" id="329032"/>
    <lineage>
        <taxon>Eukaryota</taxon>
        <taxon>Metazoa</taxon>
        <taxon>Ecdysozoa</taxon>
        <taxon>Arthropoda</taxon>
        <taxon>Hexapoda</taxon>
        <taxon>Insecta</taxon>
        <taxon>Pterygota</taxon>
        <taxon>Neoptera</taxon>
        <taxon>Paraneoptera</taxon>
        <taxon>Hemiptera</taxon>
        <taxon>Heteroptera</taxon>
        <taxon>Panheteroptera</taxon>
        <taxon>Pentatomomorpha</taxon>
        <taxon>Coreoidea</taxon>
        <taxon>Alydidae</taxon>
        <taxon>Riptortus</taxon>
    </lineage>
</organism>
<evidence type="ECO:0000256" key="2">
    <source>
        <dbReference type="SAM" id="SignalP"/>
    </source>
</evidence>
<protein>
    <recommendedName>
        <fullName evidence="4">SEFIR domain-containing protein</fullName>
    </recommendedName>
</protein>
<reference evidence="3" key="1">
    <citation type="journal article" date="2013" name="PLoS ONE">
        <title>Gene expression in gut symbiotic organ of stinkbug affected by extracellular bacterial symbiont.</title>
        <authorList>
            <person name="Futahashi R."/>
            <person name="Tanaka K."/>
            <person name="Tanahashi M."/>
            <person name="Nikoh N."/>
            <person name="Kikuchi Y."/>
            <person name="Lee B.L."/>
            <person name="Fukatsu T."/>
        </authorList>
    </citation>
    <scope>NUCLEOTIDE SEQUENCE</scope>
    <source>
        <tissue evidence="3">Midgut</tissue>
    </source>
</reference>
<feature type="transmembrane region" description="Helical" evidence="1">
    <location>
        <begin position="275"/>
        <end position="298"/>
    </location>
</feature>
<feature type="chain" id="PRO_5004372189" description="SEFIR domain-containing protein" evidence="2">
    <location>
        <begin position="19"/>
        <end position="528"/>
    </location>
</feature>
<keyword evidence="1" id="KW-0472">Membrane</keyword>
<feature type="signal peptide" evidence="2">
    <location>
        <begin position="1"/>
        <end position="18"/>
    </location>
</feature>
<evidence type="ECO:0008006" key="4">
    <source>
        <dbReference type="Google" id="ProtNLM"/>
    </source>
</evidence>
<sequence>MRCAVFLLMAFTQYYSFANELALRPSPMCIIKHGNVEQPCANFKELDNLRVDSWTNQAFNHTPVTGRYTNISIVYTRKTYIRSILVLIRYDWTPFPQKIWEIQPLSRDVPEGQLLLTIAFAPMAQNHSTYVIRRIVDPTYQLEDPACNKSETTHECKSLKESKLFIKKSSGNGLSLSMSSNLTRNPLSVEILSAPCNITCRGDINPCSGVEVRELKWNGTKQDLRIYNTVSNSTPLYYCARISPAYHECCMIYTETILLSPENGTDISVKFSRKIYLPECFMIITISLAILVSLMLTLRKMFGASSYKCWPYYTLGSQENVEDKLLNSIQESSPSKDTRVPAPLDQPTEVLLIYPRESEALDTLMSKFRYILSFYVSKVWDPFDDLEIEKVSENPSMWLENVLSRKQVKVILVENNRTIEWYETFVHEHPPFHYHHLDSLFLYTVSVLHNNPYLCHNYRRLFIIRFSSSKLNAKSTNIVPCTRYEIPQNLANLITDLVGSTGNSAKSDFKPPLKEIQELEAIVNENRQ</sequence>
<keyword evidence="2" id="KW-0732">Signal</keyword>
<evidence type="ECO:0000313" key="3">
    <source>
        <dbReference type="EMBL" id="BAN21394.1"/>
    </source>
</evidence>
<evidence type="ECO:0000256" key="1">
    <source>
        <dbReference type="SAM" id="Phobius"/>
    </source>
</evidence>